<evidence type="ECO:0000256" key="1">
    <source>
        <dbReference type="SAM" id="Phobius"/>
    </source>
</evidence>
<evidence type="ECO:0000313" key="3">
    <source>
        <dbReference type="Proteomes" id="UP001257060"/>
    </source>
</evidence>
<reference evidence="2 3" key="1">
    <citation type="submission" date="2022-06" db="EMBL/GenBank/DDBJ databases">
        <title>Halogeometricum sp. a new haloarchaeum isolate from saline soil.</title>
        <authorList>
            <person name="Strakova D."/>
            <person name="Galisteo C."/>
            <person name="Sanchez-Porro C."/>
            <person name="Ventosa A."/>
        </authorList>
    </citation>
    <scope>NUCLEOTIDE SEQUENCE [LARGE SCALE GENOMIC DNA]</scope>
    <source>
        <strain evidence="2 3">S1BR25-6</strain>
    </source>
</reference>
<comment type="caution">
    <text evidence="2">The sequence shown here is derived from an EMBL/GenBank/DDBJ whole genome shotgun (WGS) entry which is preliminary data.</text>
</comment>
<dbReference type="Proteomes" id="UP001257060">
    <property type="component" value="Unassembled WGS sequence"/>
</dbReference>
<evidence type="ECO:0000313" key="2">
    <source>
        <dbReference type="EMBL" id="MDS0300160.1"/>
    </source>
</evidence>
<name>A0ABU2GH63_9EURY</name>
<keyword evidence="3" id="KW-1185">Reference proteome</keyword>
<keyword evidence="1" id="KW-0812">Transmembrane</keyword>
<dbReference type="Pfam" id="PF23959">
    <property type="entry name" value="DUF7288"/>
    <property type="match status" value="1"/>
</dbReference>
<accession>A0ABU2GH63</accession>
<keyword evidence="1" id="KW-1133">Transmembrane helix</keyword>
<dbReference type="RefSeq" id="WP_310925053.1">
    <property type="nucleotide sequence ID" value="NZ_JAMQOP010000003.1"/>
</dbReference>
<sequence>MTDRAQTFTLESVTAAVLLVGTVIFVTQVGGVTALTASTSSQQVTEAQYGVAVGVLDAAAADGAVRATLLSWDPDDSSFHGTGDYRYSVNGEMPTAFGTLLNESFAGSGYTYNVNVVHVDPTTNEQRRVPVIRQGTPTDDAVRAGRTVTLYDDDVLLDASGAETETTLTEASSFHVPDAVDGDGPIYNVVRVEVVVWPV</sequence>
<proteinExistence type="predicted"/>
<protein>
    <recommendedName>
        <fullName evidence="4">Flagellin</fullName>
    </recommendedName>
</protein>
<feature type="transmembrane region" description="Helical" evidence="1">
    <location>
        <begin position="12"/>
        <end position="35"/>
    </location>
</feature>
<gene>
    <name evidence="2" type="ORF">NDI76_15545</name>
</gene>
<dbReference type="EMBL" id="JAMQOP010000003">
    <property type="protein sequence ID" value="MDS0300160.1"/>
    <property type="molecule type" value="Genomic_DNA"/>
</dbReference>
<evidence type="ECO:0008006" key="4">
    <source>
        <dbReference type="Google" id="ProtNLM"/>
    </source>
</evidence>
<organism evidence="2 3">
    <name type="scientific">Halogeometricum salsisoli</name>
    <dbReference type="NCBI Taxonomy" id="2950536"/>
    <lineage>
        <taxon>Archaea</taxon>
        <taxon>Methanobacteriati</taxon>
        <taxon>Methanobacteriota</taxon>
        <taxon>Stenosarchaea group</taxon>
        <taxon>Halobacteria</taxon>
        <taxon>Halobacteriales</taxon>
        <taxon>Haloferacaceae</taxon>
        <taxon>Halogeometricum</taxon>
    </lineage>
</organism>
<keyword evidence="1" id="KW-0472">Membrane</keyword>
<dbReference type="InterPro" id="IPR055712">
    <property type="entry name" value="DUF7288"/>
</dbReference>